<accession>A0A2P2M0V6</accession>
<sequence>MAECHFHQMKDDHYDGLVMHYHHQYLATEWKNPMHLM</sequence>
<reference evidence="1" key="1">
    <citation type="submission" date="2018-02" db="EMBL/GenBank/DDBJ databases">
        <title>Rhizophora mucronata_Transcriptome.</title>
        <authorList>
            <person name="Meera S.P."/>
            <person name="Sreeshan A."/>
            <person name="Augustine A."/>
        </authorList>
    </citation>
    <scope>NUCLEOTIDE SEQUENCE</scope>
    <source>
        <tissue evidence="1">Leaf</tissue>
    </source>
</reference>
<evidence type="ECO:0000313" key="1">
    <source>
        <dbReference type="EMBL" id="MBX23855.1"/>
    </source>
</evidence>
<dbReference type="EMBL" id="GGEC01043371">
    <property type="protein sequence ID" value="MBX23855.1"/>
    <property type="molecule type" value="Transcribed_RNA"/>
</dbReference>
<protein>
    <submittedName>
        <fullName evidence="1">Uncharacterized protein</fullName>
    </submittedName>
</protein>
<organism evidence="1">
    <name type="scientific">Rhizophora mucronata</name>
    <name type="common">Asiatic mangrove</name>
    <dbReference type="NCBI Taxonomy" id="61149"/>
    <lineage>
        <taxon>Eukaryota</taxon>
        <taxon>Viridiplantae</taxon>
        <taxon>Streptophyta</taxon>
        <taxon>Embryophyta</taxon>
        <taxon>Tracheophyta</taxon>
        <taxon>Spermatophyta</taxon>
        <taxon>Magnoliopsida</taxon>
        <taxon>eudicotyledons</taxon>
        <taxon>Gunneridae</taxon>
        <taxon>Pentapetalae</taxon>
        <taxon>rosids</taxon>
        <taxon>fabids</taxon>
        <taxon>Malpighiales</taxon>
        <taxon>Rhizophoraceae</taxon>
        <taxon>Rhizophora</taxon>
    </lineage>
</organism>
<proteinExistence type="predicted"/>
<name>A0A2P2M0V6_RHIMU</name>
<dbReference type="AlphaFoldDB" id="A0A2P2M0V6"/>